<evidence type="ECO:0000313" key="3">
    <source>
        <dbReference type="EMBL" id="MDN3563056.1"/>
    </source>
</evidence>
<dbReference type="RefSeq" id="WP_290314787.1">
    <property type="nucleotide sequence ID" value="NZ_JAUFPN010000012.1"/>
</dbReference>
<dbReference type="Pfam" id="PF13561">
    <property type="entry name" value="adh_short_C2"/>
    <property type="match status" value="1"/>
</dbReference>
<reference evidence="4" key="1">
    <citation type="journal article" date="2019" name="Int. J. Syst. Evol. Microbiol.">
        <title>The Global Catalogue of Microorganisms (GCM) 10K type strain sequencing project: providing services to taxonomists for standard genome sequencing and annotation.</title>
        <authorList>
            <consortium name="The Broad Institute Genomics Platform"/>
            <consortium name="The Broad Institute Genome Sequencing Center for Infectious Disease"/>
            <person name="Wu L."/>
            <person name="Ma J."/>
        </authorList>
    </citation>
    <scope>NUCLEOTIDE SEQUENCE [LARGE SCALE GENOMIC DNA]</scope>
    <source>
        <strain evidence="4">CECT 7131</strain>
    </source>
</reference>
<dbReference type="Gene3D" id="3.40.50.720">
    <property type="entry name" value="NAD(P)-binding Rossmann-like Domain"/>
    <property type="match status" value="1"/>
</dbReference>
<protein>
    <submittedName>
        <fullName evidence="3">Glucose 1-dehydrogenase</fullName>
        <ecNumber evidence="3">1.1.1.47</ecNumber>
    </submittedName>
</protein>
<keyword evidence="4" id="KW-1185">Reference proteome</keyword>
<organism evidence="3 4">
    <name type="scientific">Paeniroseomonas aquatica</name>
    <dbReference type="NCBI Taxonomy" id="373043"/>
    <lineage>
        <taxon>Bacteria</taxon>
        <taxon>Pseudomonadati</taxon>
        <taxon>Pseudomonadota</taxon>
        <taxon>Alphaproteobacteria</taxon>
        <taxon>Acetobacterales</taxon>
        <taxon>Acetobacteraceae</taxon>
        <taxon>Paeniroseomonas</taxon>
    </lineage>
</organism>
<accession>A0ABT8A0A7</accession>
<comment type="similarity">
    <text evidence="1">Belongs to the short-chain dehydrogenases/reductases (SDR) family.</text>
</comment>
<dbReference type="PANTHER" id="PTHR43669:SF8">
    <property type="entry name" value="SHORT-CHAIN TYPE DEHYDROGENASE_REDUCTASE-RELATED"/>
    <property type="match status" value="1"/>
</dbReference>
<dbReference type="NCBIfam" id="NF005559">
    <property type="entry name" value="PRK07231.1"/>
    <property type="match status" value="1"/>
</dbReference>
<dbReference type="PANTHER" id="PTHR43669">
    <property type="entry name" value="5-KETO-D-GLUCONATE 5-REDUCTASE"/>
    <property type="match status" value="1"/>
</dbReference>
<dbReference type="Proteomes" id="UP001529369">
    <property type="component" value="Unassembled WGS sequence"/>
</dbReference>
<sequence>MGRRLAGKVALVTGAGGGIGAAICRRYAEEGAQVVVTDIDAARAAAVAAGIGGASLSLGCDAADPAQAEAAVAAAVARFGALHVLVNNAAAFTADATAETIPLAAWERTLAVNLTGPMLMSRFAIPAMRAAGGGSIIHMASQLGHVGREGRFWYCTAKAALIHMARCMAIDHAADGIRVNSLSPGPIATERTVARIGGPEAGLAFYGPLTLLGRQGRPEEIADAALFLAADESRYMTGADLLVDGGYTAR</sequence>
<dbReference type="PRINTS" id="PR00080">
    <property type="entry name" value="SDRFAMILY"/>
</dbReference>
<gene>
    <name evidence="3" type="ORF">QWZ14_01520</name>
</gene>
<dbReference type="InterPro" id="IPR002347">
    <property type="entry name" value="SDR_fam"/>
</dbReference>
<evidence type="ECO:0000256" key="1">
    <source>
        <dbReference type="ARBA" id="ARBA00006484"/>
    </source>
</evidence>
<dbReference type="InterPro" id="IPR020904">
    <property type="entry name" value="Sc_DH/Rdtase_CS"/>
</dbReference>
<dbReference type="SUPFAM" id="SSF51735">
    <property type="entry name" value="NAD(P)-binding Rossmann-fold domains"/>
    <property type="match status" value="1"/>
</dbReference>
<keyword evidence="2 3" id="KW-0560">Oxidoreductase</keyword>
<evidence type="ECO:0000256" key="2">
    <source>
        <dbReference type="ARBA" id="ARBA00023002"/>
    </source>
</evidence>
<evidence type="ECO:0000313" key="4">
    <source>
        <dbReference type="Proteomes" id="UP001529369"/>
    </source>
</evidence>
<dbReference type="PROSITE" id="PS00061">
    <property type="entry name" value="ADH_SHORT"/>
    <property type="match status" value="1"/>
</dbReference>
<comment type="caution">
    <text evidence="3">The sequence shown here is derived from an EMBL/GenBank/DDBJ whole genome shotgun (WGS) entry which is preliminary data.</text>
</comment>
<dbReference type="EC" id="1.1.1.47" evidence="3"/>
<dbReference type="CDD" id="cd05233">
    <property type="entry name" value="SDR_c"/>
    <property type="match status" value="1"/>
</dbReference>
<dbReference type="InterPro" id="IPR036291">
    <property type="entry name" value="NAD(P)-bd_dom_sf"/>
</dbReference>
<proteinExistence type="inferred from homology"/>
<name>A0ABT8A0A7_9PROT</name>
<dbReference type="PRINTS" id="PR00081">
    <property type="entry name" value="GDHRDH"/>
</dbReference>
<dbReference type="EMBL" id="JAUFPN010000012">
    <property type="protein sequence ID" value="MDN3563056.1"/>
    <property type="molecule type" value="Genomic_DNA"/>
</dbReference>
<dbReference type="GO" id="GO:0047936">
    <property type="term" value="F:glucose 1-dehydrogenase [NAD(P)+] activity"/>
    <property type="evidence" value="ECO:0007669"/>
    <property type="project" value="UniProtKB-EC"/>
</dbReference>